<organism evidence="2 3">
    <name type="scientific">Steinernema carpocapsae</name>
    <name type="common">Entomopathogenic nematode</name>
    <dbReference type="NCBI Taxonomy" id="34508"/>
    <lineage>
        <taxon>Eukaryota</taxon>
        <taxon>Metazoa</taxon>
        <taxon>Ecdysozoa</taxon>
        <taxon>Nematoda</taxon>
        <taxon>Chromadorea</taxon>
        <taxon>Rhabditida</taxon>
        <taxon>Tylenchina</taxon>
        <taxon>Panagrolaimomorpha</taxon>
        <taxon>Strongyloidoidea</taxon>
        <taxon>Steinernematidae</taxon>
        <taxon>Steinernema</taxon>
    </lineage>
</organism>
<dbReference type="Proteomes" id="UP000298663">
    <property type="component" value="Unassembled WGS sequence"/>
</dbReference>
<dbReference type="AlphaFoldDB" id="A0A4U5MR47"/>
<gene>
    <name evidence="2" type="ORF">L596_019592</name>
</gene>
<keyword evidence="3" id="KW-1185">Reference proteome</keyword>
<reference evidence="2 3" key="1">
    <citation type="journal article" date="2015" name="Genome Biol.">
        <title>Comparative genomics of Steinernema reveals deeply conserved gene regulatory networks.</title>
        <authorList>
            <person name="Dillman A.R."/>
            <person name="Macchietto M."/>
            <person name="Porter C.F."/>
            <person name="Rogers A."/>
            <person name="Williams B."/>
            <person name="Antoshechkin I."/>
            <person name="Lee M.M."/>
            <person name="Goodwin Z."/>
            <person name="Lu X."/>
            <person name="Lewis E.E."/>
            <person name="Goodrich-Blair H."/>
            <person name="Stock S.P."/>
            <person name="Adams B.J."/>
            <person name="Sternberg P.W."/>
            <person name="Mortazavi A."/>
        </authorList>
    </citation>
    <scope>NUCLEOTIDE SEQUENCE [LARGE SCALE GENOMIC DNA]</scope>
    <source>
        <strain evidence="2 3">ALL</strain>
    </source>
</reference>
<keyword evidence="1" id="KW-0732">Signal</keyword>
<feature type="signal peptide" evidence="1">
    <location>
        <begin position="1"/>
        <end position="18"/>
    </location>
</feature>
<feature type="chain" id="PRO_5020839525" description="Gastrin/cholecystokinin peptide hormone domain-containing protein" evidence="1">
    <location>
        <begin position="19"/>
        <end position="69"/>
    </location>
</feature>
<evidence type="ECO:0000256" key="1">
    <source>
        <dbReference type="SAM" id="SignalP"/>
    </source>
</evidence>
<evidence type="ECO:0000313" key="2">
    <source>
        <dbReference type="EMBL" id="TKR72078.1"/>
    </source>
</evidence>
<evidence type="ECO:0008006" key="4">
    <source>
        <dbReference type="Google" id="ProtNLM"/>
    </source>
</evidence>
<proteinExistence type="predicted"/>
<evidence type="ECO:0000313" key="3">
    <source>
        <dbReference type="Proteomes" id="UP000298663"/>
    </source>
</evidence>
<accession>A0A4U5MR47</accession>
<reference evidence="2 3" key="2">
    <citation type="journal article" date="2019" name="G3 (Bethesda)">
        <title>Hybrid Assembly of the Genome of the Entomopathogenic Nematode Steinernema carpocapsae Identifies the X-Chromosome.</title>
        <authorList>
            <person name="Serra L."/>
            <person name="Macchietto M."/>
            <person name="Macias-Munoz A."/>
            <person name="McGill C.J."/>
            <person name="Rodriguez I.M."/>
            <person name="Rodriguez B."/>
            <person name="Murad R."/>
            <person name="Mortazavi A."/>
        </authorList>
    </citation>
    <scope>NUCLEOTIDE SEQUENCE [LARGE SCALE GENOMIC DNA]</scope>
    <source>
        <strain evidence="2 3">ALL</strain>
    </source>
</reference>
<dbReference type="EMBL" id="AZBU02000006">
    <property type="protein sequence ID" value="TKR72078.1"/>
    <property type="molecule type" value="Genomic_DNA"/>
</dbReference>
<protein>
    <recommendedName>
        <fullName evidence="4">Gastrin/cholecystokinin peptide hormone domain-containing protein</fullName>
    </recommendedName>
</protein>
<sequence length="69" mass="8153">MTSIWVCLSCLLLHLCLPLLSKRRQTHLQQKETDALAKSEFVREMNYGDDWMSGRRGRHDTHVGEWIRV</sequence>
<comment type="caution">
    <text evidence="2">The sequence shown here is derived from an EMBL/GenBank/DDBJ whole genome shotgun (WGS) entry which is preliminary data.</text>
</comment>
<name>A0A4U5MR47_STECR</name>